<protein>
    <submittedName>
        <fullName evidence="2">Uncharacterized protein</fullName>
    </submittedName>
</protein>
<feature type="compositionally biased region" description="Basic and acidic residues" evidence="1">
    <location>
        <begin position="133"/>
        <end position="144"/>
    </location>
</feature>
<evidence type="ECO:0000313" key="3">
    <source>
        <dbReference type="Proteomes" id="UP001107558"/>
    </source>
</evidence>
<evidence type="ECO:0000256" key="1">
    <source>
        <dbReference type="SAM" id="MobiDB-lite"/>
    </source>
</evidence>
<comment type="caution">
    <text evidence="2">The sequence shown here is derived from an EMBL/GenBank/DDBJ whole genome shotgun (WGS) entry which is preliminary data.</text>
</comment>
<evidence type="ECO:0000313" key="2">
    <source>
        <dbReference type="EMBL" id="KAG5677607.1"/>
    </source>
</evidence>
<dbReference type="Proteomes" id="UP001107558">
    <property type="component" value="Chromosome 2"/>
</dbReference>
<dbReference type="EMBL" id="JADBJN010000002">
    <property type="protein sequence ID" value="KAG5677607.1"/>
    <property type="molecule type" value="Genomic_DNA"/>
</dbReference>
<sequence length="281" mass="31826">MELVGSQISLATREKIQQPPIYYPPVYIHRPASASLSFHRNRLISRNSSILYQNRRRPLSADSGFNNSKRNSSVKFNLANKNRAISSTSNIFNLLIDEQPMTSKYYWTTTKNNKAEMKLSEQQKQQDQPQDDEERREKNNKDNDSMSCSESIEENVVTIKATNMENENNDANVQTHQHHDTTKSSSSSTFGVFRSPHIKRRPDSLKLSFAYGSTSDLGKSVFSNSDVNQTKSLSVDGNKSHHSGKKSTSYDLWVNENSLKVANATDVEGKKLDLPGRVSFR</sequence>
<reference evidence="2" key="1">
    <citation type="submission" date="2021-03" db="EMBL/GenBank/DDBJ databases">
        <title>Chromosome level genome of the anhydrobiotic midge Polypedilum vanderplanki.</title>
        <authorList>
            <person name="Yoshida Y."/>
            <person name="Kikawada T."/>
            <person name="Gusev O."/>
        </authorList>
    </citation>
    <scope>NUCLEOTIDE SEQUENCE</scope>
    <source>
        <strain evidence="2">NIAS01</strain>
        <tissue evidence="2">Whole body or cell culture</tissue>
    </source>
</reference>
<keyword evidence="3" id="KW-1185">Reference proteome</keyword>
<feature type="region of interest" description="Disordered" evidence="1">
    <location>
        <begin position="172"/>
        <end position="193"/>
    </location>
</feature>
<dbReference type="AlphaFoldDB" id="A0A9J6C6L6"/>
<feature type="region of interest" description="Disordered" evidence="1">
    <location>
        <begin position="118"/>
        <end position="151"/>
    </location>
</feature>
<accession>A0A9J6C6L6</accession>
<gene>
    <name evidence="2" type="ORF">PVAND_007351</name>
</gene>
<name>A0A9J6C6L6_POLVA</name>
<organism evidence="2 3">
    <name type="scientific">Polypedilum vanderplanki</name>
    <name type="common">Sleeping chironomid midge</name>
    <dbReference type="NCBI Taxonomy" id="319348"/>
    <lineage>
        <taxon>Eukaryota</taxon>
        <taxon>Metazoa</taxon>
        <taxon>Ecdysozoa</taxon>
        <taxon>Arthropoda</taxon>
        <taxon>Hexapoda</taxon>
        <taxon>Insecta</taxon>
        <taxon>Pterygota</taxon>
        <taxon>Neoptera</taxon>
        <taxon>Endopterygota</taxon>
        <taxon>Diptera</taxon>
        <taxon>Nematocera</taxon>
        <taxon>Chironomoidea</taxon>
        <taxon>Chironomidae</taxon>
        <taxon>Chironominae</taxon>
        <taxon>Polypedilum</taxon>
        <taxon>Polypedilum</taxon>
    </lineage>
</organism>
<proteinExistence type="predicted"/>